<name>A0ABM6IRQ3_9BACL</name>
<accession>A0ABM6IRQ3</accession>
<dbReference type="EMBL" id="CP019401">
    <property type="protein sequence ID" value="AQU79273.1"/>
    <property type="molecule type" value="Genomic_DNA"/>
</dbReference>
<evidence type="ECO:0000259" key="1">
    <source>
        <dbReference type="Pfam" id="PF13485"/>
    </source>
</evidence>
<gene>
    <name evidence="2" type="ORF">AJGP001_08345</name>
</gene>
<dbReference type="Gene3D" id="1.10.390.20">
    <property type="match status" value="1"/>
</dbReference>
<evidence type="ECO:0000313" key="3">
    <source>
        <dbReference type="Proteomes" id="UP000189661"/>
    </source>
</evidence>
<dbReference type="Pfam" id="PF13485">
    <property type="entry name" value="Peptidase_MA_2"/>
    <property type="match status" value="1"/>
</dbReference>
<feature type="domain" description="Peptidase MA-like" evidence="1">
    <location>
        <begin position="93"/>
        <end position="254"/>
    </location>
</feature>
<organism evidence="2 3">
    <name type="scientific">Planococcus faecalis</name>
    <dbReference type="NCBI Taxonomy" id="1598147"/>
    <lineage>
        <taxon>Bacteria</taxon>
        <taxon>Bacillati</taxon>
        <taxon>Bacillota</taxon>
        <taxon>Bacilli</taxon>
        <taxon>Bacillales</taxon>
        <taxon>Caryophanaceae</taxon>
        <taxon>Planococcus</taxon>
    </lineage>
</organism>
<sequence>MQKIFLFLSIFLAGVLVIVVVISYSNSEMITNGKNAVTETKDSIGTKQISQDTSKENFIEKEKDKILYLFPADGEQQIEKYAIEIKSKKTRFDELFGSEVKNPLTIESHESFNSPEVSSENSITGGYYITNDSTLHMSMEIESWQNILIHEYTHYRTHQFYEMQDLPVNQIPTWFEEGIAEYMADPLNLMAPSQLETVSDFRKMDSTESFQEIQQEGFSPYAQSYFAVQLLVNTHGIEVIPELLKSQTMDAFYDNLERIAQKPLNEFQTGFLMDLIANQAEIIGEFKQVDKLIEKGQYQHAENLLLEIRESRLDLIDQSLAETKISEIYLKQGRYSELALKLQKKLDEESKDMRPLDFLTLAELYLIDNPQKALETIQIIKEYVMPKDLFYNRLVEVALPYEQINSDQELTGYRTLIEEDMVFTEEIRKKIVEDLKSKYPNEF</sequence>
<reference evidence="2 3" key="1">
    <citation type="submission" date="2017-01" db="EMBL/GenBank/DDBJ databases">
        <title>Planococcus faecalis genome complete sequence.</title>
        <authorList>
            <person name="Lee P.C."/>
        </authorList>
    </citation>
    <scope>NUCLEOTIDE SEQUENCE [LARGE SCALE GENOMIC DNA]</scope>
    <source>
        <strain evidence="2 3">AJ003</strain>
    </source>
</reference>
<dbReference type="InterPro" id="IPR039568">
    <property type="entry name" value="Peptidase_MA-like_dom"/>
</dbReference>
<keyword evidence="3" id="KW-1185">Reference proteome</keyword>
<proteinExistence type="predicted"/>
<protein>
    <recommendedName>
        <fullName evidence="1">Peptidase MA-like domain-containing protein</fullName>
    </recommendedName>
</protein>
<dbReference type="RefSeq" id="WP_078080375.1">
    <property type="nucleotide sequence ID" value="NZ_CP019401.1"/>
</dbReference>
<evidence type="ECO:0000313" key="2">
    <source>
        <dbReference type="EMBL" id="AQU79273.1"/>
    </source>
</evidence>
<dbReference type="Proteomes" id="UP000189661">
    <property type="component" value="Chromosome"/>
</dbReference>